<dbReference type="Proteomes" id="UP000465302">
    <property type="component" value="Unassembled WGS sequence"/>
</dbReference>
<reference evidence="5 6" key="1">
    <citation type="submission" date="2017-10" db="EMBL/GenBank/DDBJ databases">
        <title>The new phylogeny of genus Mycobacterium.</title>
        <authorList>
            <person name="Tortoli E."/>
            <person name="Trovato A."/>
            <person name="Cirillo D.M."/>
        </authorList>
    </citation>
    <scope>NUCLEOTIDE SEQUENCE [LARGE SCALE GENOMIC DNA]</scope>
    <source>
        <strain evidence="5 6">CCUG37673</strain>
    </source>
</reference>
<dbReference type="InterPro" id="IPR005064">
    <property type="entry name" value="BUG"/>
</dbReference>
<feature type="signal peptide" evidence="3">
    <location>
        <begin position="1"/>
        <end position="23"/>
    </location>
</feature>
<evidence type="ECO:0000256" key="1">
    <source>
        <dbReference type="ARBA" id="ARBA00006987"/>
    </source>
</evidence>
<dbReference type="PANTHER" id="PTHR42928">
    <property type="entry name" value="TRICARBOXYLATE-BINDING PROTEIN"/>
    <property type="match status" value="1"/>
</dbReference>
<dbReference type="Pfam" id="PF03401">
    <property type="entry name" value="TctC"/>
    <property type="match status" value="1"/>
</dbReference>
<dbReference type="CDD" id="cd07012">
    <property type="entry name" value="PBP2_Bug_TTT"/>
    <property type="match status" value="1"/>
</dbReference>
<dbReference type="PROSITE" id="PS51257">
    <property type="entry name" value="PROKAR_LIPOPROTEIN"/>
    <property type="match status" value="1"/>
</dbReference>
<evidence type="ECO:0000256" key="3">
    <source>
        <dbReference type="SAM" id="SignalP"/>
    </source>
</evidence>
<organism evidence="5 6">
    <name type="scientific">Mycolicibacterium agri</name>
    <name type="common">Mycobacterium agri</name>
    <dbReference type="NCBI Taxonomy" id="36811"/>
    <lineage>
        <taxon>Bacteria</taxon>
        <taxon>Bacillati</taxon>
        <taxon>Actinomycetota</taxon>
        <taxon>Actinomycetes</taxon>
        <taxon>Mycobacteriales</taxon>
        <taxon>Mycobacteriaceae</taxon>
        <taxon>Mycolicibacterium</taxon>
    </lineage>
</organism>
<protein>
    <submittedName>
        <fullName evidence="4">Tricarboxylic transport TctC</fullName>
    </submittedName>
</protein>
<dbReference type="PANTHER" id="PTHR42928:SF3">
    <property type="entry name" value="UPF0065 PROTEIN YFLP"/>
    <property type="match status" value="1"/>
</dbReference>
<feature type="region of interest" description="Disordered" evidence="2">
    <location>
        <begin position="31"/>
        <end position="56"/>
    </location>
</feature>
<sequence length="348" mass="37245">MKTTRPFSALLAVIALALVYLLAACGSESQNASGGNEAQGQGQSQGQDENYPSGPIQLIAPAAAGGGYDTTARTVLNVLQQTKLVDTPMVVENREGADGSVWMAQMATDLTGDDNVISVGGTASMYNDARGDTQHDFYDVTPIASLISEYYVFVVPADSQFQSLKDIVEAVKRDPRSVPIGGGSLDRAAFDLVMLAAGGDPSKTNFVEYPTGAEQTVGLLNGDLAVGVAGTPEFQGQIESGDLRAVAVTKPERFSDAPYDTVPTATEEGYDVTLANWRGIYGPKDMPDYAVKYWADTLGKMVDTEQWAEAAKNNQWETNFKTGDEFKKLIDDTYAEIKDAYRATGVIK</sequence>
<accession>A0A2A7NGZ1</accession>
<dbReference type="PIRSF" id="PIRSF017082">
    <property type="entry name" value="YflP"/>
    <property type="match status" value="1"/>
</dbReference>
<dbReference type="Proteomes" id="UP000220914">
    <property type="component" value="Unassembled WGS sequence"/>
</dbReference>
<evidence type="ECO:0000313" key="6">
    <source>
        <dbReference type="Proteomes" id="UP000220914"/>
    </source>
</evidence>
<name>A0A2A7NGZ1_MYCAG</name>
<evidence type="ECO:0000256" key="2">
    <source>
        <dbReference type="SAM" id="MobiDB-lite"/>
    </source>
</evidence>
<evidence type="ECO:0000313" key="7">
    <source>
        <dbReference type="Proteomes" id="UP000465302"/>
    </source>
</evidence>
<evidence type="ECO:0000313" key="4">
    <source>
        <dbReference type="EMBL" id="GFG52684.1"/>
    </source>
</evidence>
<dbReference type="AlphaFoldDB" id="A0A2A7NGZ1"/>
<dbReference type="Gene3D" id="3.40.190.10">
    <property type="entry name" value="Periplasmic binding protein-like II"/>
    <property type="match status" value="1"/>
</dbReference>
<dbReference type="Gene3D" id="3.40.190.150">
    <property type="entry name" value="Bordetella uptake gene, domain 1"/>
    <property type="match status" value="1"/>
</dbReference>
<dbReference type="RefSeq" id="WP_097937887.1">
    <property type="nucleotide sequence ID" value="NZ_BLKS01000001.1"/>
</dbReference>
<evidence type="ECO:0000313" key="5">
    <source>
        <dbReference type="EMBL" id="PEG42701.1"/>
    </source>
</evidence>
<dbReference type="OrthoDB" id="9780943at2"/>
<comment type="similarity">
    <text evidence="1">Belongs to the UPF0065 (bug) family.</text>
</comment>
<dbReference type="EMBL" id="BLKS01000001">
    <property type="protein sequence ID" value="GFG52684.1"/>
    <property type="molecule type" value="Genomic_DNA"/>
</dbReference>
<dbReference type="EMBL" id="PDCP01000002">
    <property type="protein sequence ID" value="PEG42701.1"/>
    <property type="molecule type" value="Genomic_DNA"/>
</dbReference>
<dbReference type="SUPFAM" id="SSF53850">
    <property type="entry name" value="Periplasmic binding protein-like II"/>
    <property type="match status" value="1"/>
</dbReference>
<keyword evidence="3" id="KW-0732">Signal</keyword>
<comment type="caution">
    <text evidence="5">The sequence shown here is derived from an EMBL/GenBank/DDBJ whole genome shotgun (WGS) entry which is preliminary data.</text>
</comment>
<proteinExistence type="inferred from homology"/>
<feature type="chain" id="PRO_5038224025" evidence="3">
    <location>
        <begin position="24"/>
        <end position="348"/>
    </location>
</feature>
<reference evidence="4" key="3">
    <citation type="submission" date="2020-02" db="EMBL/GenBank/DDBJ databases">
        <authorList>
            <person name="Matsumoto Y."/>
            <person name="Motooka D."/>
            <person name="Nakamura S."/>
        </authorList>
    </citation>
    <scope>NUCLEOTIDE SEQUENCE</scope>
    <source>
        <strain evidence="4">JCM 6377</strain>
    </source>
</reference>
<keyword evidence="6" id="KW-1185">Reference proteome</keyword>
<reference evidence="4 7" key="2">
    <citation type="journal article" date="2019" name="Emerg. Microbes Infect.">
        <title>Comprehensive subspecies identification of 175 nontuberculous mycobacteria species based on 7547 genomic profiles.</title>
        <authorList>
            <person name="Matsumoto Y."/>
            <person name="Kinjo T."/>
            <person name="Motooka D."/>
            <person name="Nabeya D."/>
            <person name="Jung N."/>
            <person name="Uechi K."/>
            <person name="Horii T."/>
            <person name="Iida T."/>
            <person name="Fujita J."/>
            <person name="Nakamura S."/>
        </authorList>
    </citation>
    <scope>NUCLEOTIDE SEQUENCE [LARGE SCALE GENOMIC DNA]</scope>
    <source>
        <strain evidence="4 7">JCM 6377</strain>
    </source>
</reference>
<feature type="compositionally biased region" description="Polar residues" evidence="2">
    <location>
        <begin position="31"/>
        <end position="50"/>
    </location>
</feature>
<gene>
    <name evidence="5" type="ORF">CQY20_01525</name>
    <name evidence="4" type="ORF">MAGR_41250</name>
</gene>
<dbReference type="InterPro" id="IPR042100">
    <property type="entry name" value="Bug_dom1"/>
</dbReference>